<reference evidence="3" key="1">
    <citation type="journal article" date="2014" name="Proc. Natl. Acad. Sci. U.S.A.">
        <title>Extensive sampling of basidiomycete genomes demonstrates inadequacy of the white-rot/brown-rot paradigm for wood decay fungi.</title>
        <authorList>
            <person name="Riley R."/>
            <person name="Salamov A.A."/>
            <person name="Brown D.W."/>
            <person name="Nagy L.G."/>
            <person name="Floudas D."/>
            <person name="Held B.W."/>
            <person name="Levasseur A."/>
            <person name="Lombard V."/>
            <person name="Morin E."/>
            <person name="Otillar R."/>
            <person name="Lindquist E.A."/>
            <person name="Sun H."/>
            <person name="LaButti K.M."/>
            <person name="Schmutz J."/>
            <person name="Jabbour D."/>
            <person name="Luo H."/>
            <person name="Baker S.E."/>
            <person name="Pisabarro A.G."/>
            <person name="Walton J.D."/>
            <person name="Blanchette R.A."/>
            <person name="Henrissat B."/>
            <person name="Martin F."/>
            <person name="Cullen D."/>
            <person name="Hibbett D.S."/>
            <person name="Grigoriev I.V."/>
        </authorList>
    </citation>
    <scope>NUCLEOTIDE SEQUENCE [LARGE SCALE GENOMIC DNA]</scope>
    <source>
        <strain evidence="3">CBS 339.88</strain>
    </source>
</reference>
<keyword evidence="3" id="KW-1185">Reference proteome</keyword>
<evidence type="ECO:0000313" key="2">
    <source>
        <dbReference type="EMBL" id="KDR85815.1"/>
    </source>
</evidence>
<name>A0A067TRF9_GALM3</name>
<dbReference type="AlphaFoldDB" id="A0A067TRF9"/>
<gene>
    <name evidence="2" type="ORF">GALMADRAFT_109295</name>
</gene>
<dbReference type="HOGENOM" id="CLU_018544_14_1_1"/>
<dbReference type="Gene3D" id="3.80.10.10">
    <property type="entry name" value="Ribonuclease Inhibitor"/>
    <property type="match status" value="1"/>
</dbReference>
<dbReference type="STRING" id="685588.A0A067TRF9"/>
<feature type="coiled-coil region" evidence="1">
    <location>
        <begin position="45"/>
        <end position="72"/>
    </location>
</feature>
<dbReference type="EMBL" id="KL142367">
    <property type="protein sequence ID" value="KDR85815.1"/>
    <property type="molecule type" value="Genomic_DNA"/>
</dbReference>
<keyword evidence="1" id="KW-0175">Coiled coil</keyword>
<evidence type="ECO:0000256" key="1">
    <source>
        <dbReference type="SAM" id="Coils"/>
    </source>
</evidence>
<dbReference type="OrthoDB" id="3270987at2759"/>
<sequence length="555" mass="62583">MESENNEYNADRCIACGHSNSYVRLQPYHQCKMSDGAPCTTCYRIEHLESKILEARRVLDDLVQQHRELKTERNHIHDPITSRLSPEVISTIFQFSLPSVPDGSQRDVDMPNRKDVASPLILGAVCRSWRNIAWSTPSLWTFISVCVNDPDLPNLGDLACQWLARSGNLPLSIHIFASLDSPEDDWNNEDWFLLDRFGPFVELVNQQSSRWHKVDLSLPSSALSAFCGDLQSHSPLQTLRIHSIHEEWPAPPGQFSMKHSTPSPYNVYLSQLSFNAVVIEWANVTEVDIDSFGINECIELLERAPQLRYCRFSGLYIHFGQLVKGTIHHQLQTLDVENTGPESLSLLCNKLSLPGLSKFAYTKGGGQLPIKSLESFFNRSSCPLKELKIMGAVFDYVGIINLLQATPSISRLDLLPAQLAYDFSSKFFKLLADSSIARNEDGQDSDNFLPNLQTFRFHVGTGISWIYVPDVFGPLSELDNPCRRPLKAFHINVFKNPEFIEKDIVSRLLGILEAGLDLQIGYLSENLDLIQASMKHYGMVNNVEGENNLTPPYAE</sequence>
<organism evidence="2 3">
    <name type="scientific">Galerina marginata (strain CBS 339.88)</name>
    <dbReference type="NCBI Taxonomy" id="685588"/>
    <lineage>
        <taxon>Eukaryota</taxon>
        <taxon>Fungi</taxon>
        <taxon>Dikarya</taxon>
        <taxon>Basidiomycota</taxon>
        <taxon>Agaricomycotina</taxon>
        <taxon>Agaricomycetes</taxon>
        <taxon>Agaricomycetidae</taxon>
        <taxon>Agaricales</taxon>
        <taxon>Agaricineae</taxon>
        <taxon>Strophariaceae</taxon>
        <taxon>Galerina</taxon>
    </lineage>
</organism>
<accession>A0A067TRF9</accession>
<proteinExistence type="predicted"/>
<dbReference type="Gene3D" id="1.20.1280.50">
    <property type="match status" value="1"/>
</dbReference>
<evidence type="ECO:0000313" key="3">
    <source>
        <dbReference type="Proteomes" id="UP000027222"/>
    </source>
</evidence>
<protein>
    <submittedName>
        <fullName evidence="2">Uncharacterized protein</fullName>
    </submittedName>
</protein>
<dbReference type="Proteomes" id="UP000027222">
    <property type="component" value="Unassembled WGS sequence"/>
</dbReference>
<dbReference type="InterPro" id="IPR032675">
    <property type="entry name" value="LRR_dom_sf"/>
</dbReference>
<dbReference type="SUPFAM" id="SSF52047">
    <property type="entry name" value="RNI-like"/>
    <property type="match status" value="1"/>
</dbReference>